<gene>
    <name evidence="11" type="ORF">EmuJ_000159800</name>
</gene>
<evidence type="ECO:0000256" key="8">
    <source>
        <dbReference type="SAM" id="MobiDB-lite"/>
    </source>
</evidence>
<keyword evidence="5" id="KW-0804">Transcription</keyword>
<dbReference type="eggNOG" id="KOG1010">
    <property type="taxonomic scope" value="Eukaryota"/>
</dbReference>
<dbReference type="PANTHER" id="PTHR13742">
    <property type="entry name" value="RETINOBLASTOMA-ASSOCIATED PROTEIN RB -RELATED"/>
    <property type="match status" value="1"/>
</dbReference>
<evidence type="ECO:0000256" key="3">
    <source>
        <dbReference type="ARBA" id="ARBA00022491"/>
    </source>
</evidence>
<dbReference type="GO" id="GO:0035189">
    <property type="term" value="C:Rb-E2F complex"/>
    <property type="evidence" value="ECO:0007669"/>
    <property type="project" value="TreeGrafter"/>
</dbReference>
<dbReference type="Gene3D" id="1.10.472.10">
    <property type="entry name" value="Cyclin-like"/>
    <property type="match status" value="2"/>
</dbReference>
<dbReference type="EMBL" id="LN902846">
    <property type="protein sequence ID" value="CDI97794.1"/>
    <property type="molecule type" value="Genomic_DNA"/>
</dbReference>
<proteinExistence type="inferred from homology"/>
<dbReference type="InterPro" id="IPR036915">
    <property type="entry name" value="Cyclin-like_sf"/>
</dbReference>
<keyword evidence="4" id="KW-0805">Transcription regulation</keyword>
<dbReference type="GO" id="GO:0031175">
    <property type="term" value="P:neuron projection development"/>
    <property type="evidence" value="ECO:0007669"/>
    <property type="project" value="TreeGrafter"/>
</dbReference>
<evidence type="ECO:0000256" key="6">
    <source>
        <dbReference type="ARBA" id="ARBA00023242"/>
    </source>
</evidence>
<dbReference type="Gene3D" id="1.10.472.140">
    <property type="match status" value="1"/>
</dbReference>
<feature type="region of interest" description="Disordered" evidence="8">
    <location>
        <begin position="678"/>
        <end position="700"/>
    </location>
</feature>
<comment type="similarity">
    <text evidence="2">Belongs to the retinoblastoma protein (RB) family.</text>
</comment>
<dbReference type="GO" id="GO:0006357">
    <property type="term" value="P:regulation of transcription by RNA polymerase II"/>
    <property type="evidence" value="ECO:0007669"/>
    <property type="project" value="InterPro"/>
</dbReference>
<evidence type="ECO:0000256" key="4">
    <source>
        <dbReference type="ARBA" id="ARBA00023015"/>
    </source>
</evidence>
<dbReference type="PANTHER" id="PTHR13742:SF36">
    <property type="entry name" value="RETINOBLASTOMA-ASSOCIATED PROTEIN"/>
    <property type="match status" value="1"/>
</dbReference>
<keyword evidence="7" id="KW-0131">Cell cycle</keyword>
<dbReference type="InterPro" id="IPR028309">
    <property type="entry name" value="RB_fam"/>
</dbReference>
<evidence type="ECO:0000313" key="11">
    <source>
        <dbReference type="EMBL" id="CDI97794.1"/>
    </source>
</evidence>
<accession>A0A087VZV5</accession>
<feature type="domain" description="Retinoblastoma-associated protein N-terminal" evidence="9">
    <location>
        <begin position="61"/>
        <end position="206"/>
    </location>
</feature>
<evidence type="ECO:0000256" key="2">
    <source>
        <dbReference type="ARBA" id="ARBA00009475"/>
    </source>
</evidence>
<feature type="region of interest" description="Disordered" evidence="8">
    <location>
        <begin position="894"/>
        <end position="926"/>
    </location>
</feature>
<evidence type="ECO:0000313" key="12">
    <source>
        <dbReference type="Proteomes" id="UP000017246"/>
    </source>
</evidence>
<dbReference type="GO" id="GO:0000977">
    <property type="term" value="F:RNA polymerase II transcription regulatory region sequence-specific DNA binding"/>
    <property type="evidence" value="ECO:0007669"/>
    <property type="project" value="TreeGrafter"/>
</dbReference>
<evidence type="ECO:0000256" key="1">
    <source>
        <dbReference type="ARBA" id="ARBA00004123"/>
    </source>
</evidence>
<reference evidence="11" key="1">
    <citation type="journal article" date="2013" name="Nature">
        <title>The genomes of four tapeworm species reveal adaptations to parasitism.</title>
        <authorList>
            <person name="Tsai I.J."/>
            <person name="Zarowiecki M."/>
            <person name="Holroyd N."/>
            <person name="Garciarrubio A."/>
            <person name="Sanchez-Flores A."/>
            <person name="Brooks K.L."/>
            <person name="Tracey A."/>
            <person name="Bobes R.J."/>
            <person name="Fragoso G."/>
            <person name="Sciutto E."/>
            <person name="Aslett M."/>
            <person name="Beasley H."/>
            <person name="Bennett H.M."/>
            <person name="Cai J."/>
            <person name="Camicia F."/>
            <person name="Clark R."/>
            <person name="Cucher M."/>
            <person name="De Silva N."/>
            <person name="Day T.A."/>
            <person name="Deplazes P."/>
            <person name="Estrada K."/>
            <person name="Fernandez C."/>
            <person name="Holland P.W."/>
            <person name="Hou J."/>
            <person name="Hu S."/>
            <person name="Huckvale T."/>
            <person name="Hung S.S."/>
            <person name="Kamenetzky L."/>
            <person name="Keane J.A."/>
            <person name="Kiss F."/>
            <person name="Koziol U."/>
            <person name="Lambert O."/>
            <person name="Liu K."/>
            <person name="Luo X."/>
            <person name="Luo Y."/>
            <person name="Macchiaroli N."/>
            <person name="Nichol S."/>
            <person name="Paps J."/>
            <person name="Parkinson J."/>
            <person name="Pouchkina-Stantcheva N."/>
            <person name="Riddiford N."/>
            <person name="Rosenzvit M."/>
            <person name="Salinas G."/>
            <person name="Wasmuth J.D."/>
            <person name="Zamanian M."/>
            <person name="Zheng Y."/>
            <person name="Cai X."/>
            <person name="Soberon X."/>
            <person name="Olson P.D."/>
            <person name="Laclette J.P."/>
            <person name="Brehm K."/>
            <person name="Berriman M."/>
            <person name="Garciarrubio A."/>
            <person name="Bobes R.J."/>
            <person name="Fragoso G."/>
            <person name="Sanchez-Flores A."/>
            <person name="Estrada K."/>
            <person name="Cevallos M.A."/>
            <person name="Morett E."/>
            <person name="Gonzalez V."/>
            <person name="Portillo T."/>
            <person name="Ochoa-Leyva A."/>
            <person name="Jose M.V."/>
            <person name="Sciutto E."/>
            <person name="Landa A."/>
            <person name="Jimenez L."/>
            <person name="Valdes V."/>
            <person name="Carrero J.C."/>
            <person name="Larralde C."/>
            <person name="Morales-Montor J."/>
            <person name="Limon-Lason J."/>
            <person name="Soberon X."/>
            <person name="Laclette J.P."/>
        </authorList>
    </citation>
    <scope>NUCLEOTIDE SEQUENCE [LARGE SCALE GENOMIC DNA]</scope>
</reference>
<feature type="domain" description="Retinoblastoma-associated protein A-box" evidence="10">
    <location>
        <begin position="392"/>
        <end position="581"/>
    </location>
</feature>
<reference evidence="11" key="2">
    <citation type="submission" date="2015-11" db="EMBL/GenBank/DDBJ databases">
        <authorList>
            <person name="Zhang Y."/>
            <person name="Guo Z."/>
        </authorList>
    </citation>
    <scope>NUCLEOTIDE SEQUENCE</scope>
</reference>
<dbReference type="Pfam" id="PF11934">
    <property type="entry name" value="DUF3452"/>
    <property type="match status" value="1"/>
</dbReference>
<dbReference type="SMART" id="SM01368">
    <property type="entry name" value="RB_A"/>
    <property type="match status" value="1"/>
</dbReference>
<dbReference type="InterPro" id="IPR024599">
    <property type="entry name" value="RB_N"/>
</dbReference>
<dbReference type="Pfam" id="PF01857">
    <property type="entry name" value="RB_B"/>
    <property type="match status" value="1"/>
</dbReference>
<dbReference type="SMR" id="A0A087VZV5"/>
<dbReference type="SUPFAM" id="SSF47954">
    <property type="entry name" value="Cyclin-like"/>
    <property type="match status" value="2"/>
</dbReference>
<sequence>MYDVDEPIEKRFEDLCQILCIEGAIREEAWDKYKEVWTNYSIEGDQLQWLVCSLYECCRRPTTDSASGQVVLESAYVSLTRLLATAKMSLVQFFHRIRKWSDMTEMSDDMHDRIERLERQFAVSSVAFRYFSRAFSLYFCALDGSNLDGDENADADVDPSSVTPVDIFRFIWLLFVKTRANFPAVADDLVNSFYILACCLDWMLGVLLVGGGRRLLNRNYRCSIGRTGGPLSAAAPVATDAIAMPCMLRYICEDNGINFVECKAIKEHFFRPYVSRLIEKDMSKHHSPGPADLLRPENFANAMQRLNDHYEEYILGTGDFDERIFLSPNAAEEIGSAWPSASGNAKYTTREPKEATGNEGLGSGLYMGSTRPDSALYGPVMGSLSGFVGLNSPETRSENLHHIQALLSGRSRNPSETLAEFIRSTVTNETPLTNIRTRLQSLSHDFTAAYVASGNSATTDAAGHRCHLAEQLYYYGLESILADEKSRRGGGGIVRSEEFHRALYACCLEVVLVNCEEDGGRRFPWILEALAFDAISFYKVVEVFVKNVELPRELVKYLNSVVEGILGEHAWRSSSSIWATIQCGSATGSRTSTVPSVEEIFPPEKLDESIVGRFSRRELLVTTPAPNQSGGITSITPAKKIRLASSAVTPTVSTTLQQQHQDESARAAASLLAASEAEVAASGAEEGMDASTEAEVDPRGTSLWSATTTATAPPPPLRHDSVAIFFRHVYHLAASRLRAICERIQSSSGAAASAAGAAAATGGTATAPLLARAWTTFEHVLVNETELLRDRLLDQILLCCLYGVAKATASGGGVPGNARPLSLVEIIKAYRMQPEASRDTYRRVLISRSAATDTEAIEERGDLTRFYNLVFLARVEAFLQRFVLPSATSAVAGTVGAGSDPASKTQPPLTPLPAPHSTSTTTTATTTSAVATVHSHSALQALHGGYSALPNDGFLPARRLASTRNVFIGSAQQLSQQAHHFHAPGQVGLTHHSPAAAAVSSQTGIGVGGQTLSPKRISITVGKGSSKDLIELNTMIGAAERRASVASGLKRASGVTIATAGGTTFTTVVNAAAPGGAGVGAGSGGAESGKTVTLVGNAGYEAKRIDFNV</sequence>
<organism evidence="11 12">
    <name type="scientific">Echinococcus multilocularis</name>
    <name type="common">Fox tapeworm</name>
    <dbReference type="NCBI Taxonomy" id="6211"/>
    <lineage>
        <taxon>Eukaryota</taxon>
        <taxon>Metazoa</taxon>
        <taxon>Spiralia</taxon>
        <taxon>Lophotrochozoa</taxon>
        <taxon>Platyhelminthes</taxon>
        <taxon>Cestoda</taxon>
        <taxon>Eucestoda</taxon>
        <taxon>Cyclophyllidea</taxon>
        <taxon>Taeniidae</taxon>
        <taxon>Echinococcus</taxon>
    </lineage>
</organism>
<feature type="region of interest" description="Disordered" evidence="8">
    <location>
        <begin position="337"/>
        <end position="365"/>
    </location>
</feature>
<dbReference type="GO" id="GO:0000785">
    <property type="term" value="C:chromatin"/>
    <property type="evidence" value="ECO:0007669"/>
    <property type="project" value="TreeGrafter"/>
</dbReference>
<dbReference type="AlphaFoldDB" id="A0A087VZV5"/>
<protein>
    <submittedName>
        <fullName evidence="11">Retinoblastoma protein 1</fullName>
    </submittedName>
</protein>
<evidence type="ECO:0000259" key="10">
    <source>
        <dbReference type="SMART" id="SM01368"/>
    </source>
</evidence>
<keyword evidence="3" id="KW-0678">Repressor</keyword>
<dbReference type="STRING" id="6211.A0A087VZV5"/>
<evidence type="ECO:0000256" key="7">
    <source>
        <dbReference type="ARBA" id="ARBA00023306"/>
    </source>
</evidence>
<comment type="subcellular location">
    <subcellularLocation>
        <location evidence="1">Nucleus</location>
    </subcellularLocation>
</comment>
<evidence type="ECO:0000256" key="5">
    <source>
        <dbReference type="ARBA" id="ARBA00023163"/>
    </source>
</evidence>
<name>A0A087VZV5_ECHMU</name>
<dbReference type="InterPro" id="IPR002719">
    <property type="entry name" value="RB_B"/>
</dbReference>
<feature type="compositionally biased region" description="Low complexity" evidence="8">
    <location>
        <begin position="915"/>
        <end position="926"/>
    </location>
</feature>
<dbReference type="Proteomes" id="UP000017246">
    <property type="component" value="Unassembled WGS sequence"/>
</dbReference>
<dbReference type="OrthoDB" id="844594at2759"/>
<dbReference type="SMART" id="SM01367">
    <property type="entry name" value="DUF3452"/>
    <property type="match status" value="1"/>
</dbReference>
<dbReference type="InterPro" id="IPR002720">
    <property type="entry name" value="RB_A"/>
</dbReference>
<dbReference type="CDD" id="cd20548">
    <property type="entry name" value="CYCLIN_RB-like"/>
    <property type="match status" value="1"/>
</dbReference>
<dbReference type="GO" id="GO:0048667">
    <property type="term" value="P:cell morphogenesis involved in neuron differentiation"/>
    <property type="evidence" value="ECO:0007669"/>
    <property type="project" value="TreeGrafter"/>
</dbReference>
<dbReference type="OMA" id="VYCQSTQ"/>
<keyword evidence="12" id="KW-1185">Reference proteome</keyword>
<dbReference type="Pfam" id="PF01858">
    <property type="entry name" value="RB_A"/>
    <property type="match status" value="1"/>
</dbReference>
<feature type="compositionally biased region" description="Acidic residues" evidence="8">
    <location>
        <begin position="686"/>
        <end position="695"/>
    </location>
</feature>
<keyword evidence="6" id="KW-0539">Nucleus</keyword>
<evidence type="ECO:0000259" key="9">
    <source>
        <dbReference type="SMART" id="SM01367"/>
    </source>
</evidence>
<dbReference type="GO" id="GO:2000134">
    <property type="term" value="P:negative regulation of G1/S transition of mitotic cell cycle"/>
    <property type="evidence" value="ECO:0007669"/>
    <property type="project" value="TreeGrafter"/>
</dbReference>